<keyword evidence="4" id="KW-0963">Cytoplasm</keyword>
<organism evidence="13 14">
    <name type="scientific">Arcanobacterium canis</name>
    <dbReference type="NCBI Taxonomy" id="999183"/>
    <lineage>
        <taxon>Bacteria</taxon>
        <taxon>Bacillati</taxon>
        <taxon>Actinomycetota</taxon>
        <taxon>Actinomycetes</taxon>
        <taxon>Actinomycetales</taxon>
        <taxon>Actinomycetaceae</taxon>
        <taxon>Arcanobacterium</taxon>
    </lineage>
</organism>
<dbReference type="PROSITE" id="PS51163">
    <property type="entry name" value="YRDC"/>
    <property type="match status" value="1"/>
</dbReference>
<comment type="subcellular location">
    <subcellularLocation>
        <location evidence="1">Cytoplasm</location>
    </subcellularLocation>
</comment>
<name>A0ABY8FZ81_9ACTO</name>
<dbReference type="NCBIfam" id="TIGR00057">
    <property type="entry name" value="L-threonylcarbamoyladenylate synthase"/>
    <property type="match status" value="1"/>
</dbReference>
<dbReference type="EC" id="2.7.7.87" evidence="3"/>
<dbReference type="Proteomes" id="UP001215216">
    <property type="component" value="Chromosome"/>
</dbReference>
<dbReference type="Gene3D" id="3.90.870.10">
    <property type="entry name" value="DHBP synthase"/>
    <property type="match status" value="1"/>
</dbReference>
<dbReference type="GO" id="GO:0061710">
    <property type="term" value="F:L-threonylcarbamoyladenylate synthase"/>
    <property type="evidence" value="ECO:0007669"/>
    <property type="project" value="UniProtKB-EC"/>
</dbReference>
<evidence type="ECO:0000259" key="12">
    <source>
        <dbReference type="PROSITE" id="PS51163"/>
    </source>
</evidence>
<evidence type="ECO:0000256" key="2">
    <source>
        <dbReference type="ARBA" id="ARBA00007663"/>
    </source>
</evidence>
<dbReference type="RefSeq" id="WP_278012471.1">
    <property type="nucleotide sequence ID" value="NZ_CP121208.1"/>
</dbReference>
<reference evidence="13 14" key="1">
    <citation type="submission" date="2023-03" db="EMBL/GenBank/DDBJ databases">
        <title>Complete genome of Arcanobacterium canis strain DSM 25104 isolated in 2010 from a canine otitis externa in Germany.</title>
        <authorList>
            <person name="Borowiak M."/>
            <person name="Kreitlow A."/>
            <person name="Malorny B."/>
            <person name="Laemmler C."/>
            <person name="Prenger-Berninghoff E."/>
            <person name="Ploetz M."/>
            <person name="Abdulmawjood A."/>
        </authorList>
    </citation>
    <scope>NUCLEOTIDE SEQUENCE [LARGE SCALE GENOMIC DNA]</scope>
    <source>
        <strain evidence="13 14">DSM 25104</strain>
    </source>
</reference>
<comment type="similarity">
    <text evidence="2">Belongs to the SUA5 family.</text>
</comment>
<evidence type="ECO:0000256" key="1">
    <source>
        <dbReference type="ARBA" id="ARBA00004496"/>
    </source>
</evidence>
<evidence type="ECO:0000256" key="7">
    <source>
        <dbReference type="ARBA" id="ARBA00022695"/>
    </source>
</evidence>
<comment type="catalytic activity">
    <reaction evidence="11">
        <text>L-threonine + hydrogencarbonate + ATP = L-threonylcarbamoyladenylate + diphosphate + H2O</text>
        <dbReference type="Rhea" id="RHEA:36407"/>
        <dbReference type="ChEBI" id="CHEBI:15377"/>
        <dbReference type="ChEBI" id="CHEBI:17544"/>
        <dbReference type="ChEBI" id="CHEBI:30616"/>
        <dbReference type="ChEBI" id="CHEBI:33019"/>
        <dbReference type="ChEBI" id="CHEBI:57926"/>
        <dbReference type="ChEBI" id="CHEBI:73682"/>
        <dbReference type="EC" id="2.7.7.87"/>
    </reaction>
</comment>
<evidence type="ECO:0000313" key="13">
    <source>
        <dbReference type="EMBL" id="WFM83045.1"/>
    </source>
</evidence>
<protein>
    <recommendedName>
        <fullName evidence="10">L-threonylcarbamoyladenylate synthase</fullName>
        <ecNumber evidence="3">2.7.7.87</ecNumber>
    </recommendedName>
    <alternativeName>
        <fullName evidence="10">L-threonylcarbamoyladenylate synthase</fullName>
    </alternativeName>
</protein>
<keyword evidence="9" id="KW-0067">ATP-binding</keyword>
<dbReference type="EMBL" id="CP121208">
    <property type="protein sequence ID" value="WFM83045.1"/>
    <property type="molecule type" value="Genomic_DNA"/>
</dbReference>
<evidence type="ECO:0000256" key="5">
    <source>
        <dbReference type="ARBA" id="ARBA00022679"/>
    </source>
</evidence>
<evidence type="ECO:0000256" key="11">
    <source>
        <dbReference type="ARBA" id="ARBA00048366"/>
    </source>
</evidence>
<dbReference type="PANTHER" id="PTHR17490:SF16">
    <property type="entry name" value="THREONYLCARBAMOYL-AMP SYNTHASE"/>
    <property type="match status" value="1"/>
</dbReference>
<sequence>MSVYTANDEWLKPTKEAIAAGKVICLPTDTVYGVGADAFSADAVTALLEAKSRTRQKPPPVLVASMEQAQSLVESVPEVAHTLAQEFWPGALTIILPAKPAIGWDLGETNGTVALRMPNHPMALELLTAVGPLAVTSANVTGQPPANTVQEAHDPLGDSVAVYLDAGRCGGGIPSSIVRFNSQTEMELIRAGAIRAEEIERVSGLALA</sequence>
<gene>
    <name evidence="13" type="ORF">P7079_06505</name>
</gene>
<dbReference type="InterPro" id="IPR006070">
    <property type="entry name" value="Sua5-like_dom"/>
</dbReference>
<accession>A0ABY8FZ81</accession>
<dbReference type="PANTHER" id="PTHR17490">
    <property type="entry name" value="SUA5"/>
    <property type="match status" value="1"/>
</dbReference>
<evidence type="ECO:0000256" key="4">
    <source>
        <dbReference type="ARBA" id="ARBA00022490"/>
    </source>
</evidence>
<proteinExistence type="inferred from homology"/>
<keyword evidence="5 13" id="KW-0808">Transferase</keyword>
<evidence type="ECO:0000256" key="8">
    <source>
        <dbReference type="ARBA" id="ARBA00022741"/>
    </source>
</evidence>
<evidence type="ECO:0000256" key="9">
    <source>
        <dbReference type="ARBA" id="ARBA00022840"/>
    </source>
</evidence>
<dbReference type="InterPro" id="IPR017945">
    <property type="entry name" value="DHBP_synth_RibB-like_a/b_dom"/>
</dbReference>
<keyword evidence="14" id="KW-1185">Reference proteome</keyword>
<keyword evidence="7 13" id="KW-0548">Nucleotidyltransferase</keyword>
<evidence type="ECO:0000256" key="6">
    <source>
        <dbReference type="ARBA" id="ARBA00022694"/>
    </source>
</evidence>
<evidence type="ECO:0000256" key="3">
    <source>
        <dbReference type="ARBA" id="ARBA00012584"/>
    </source>
</evidence>
<dbReference type="Pfam" id="PF01300">
    <property type="entry name" value="Sua5_yciO_yrdC"/>
    <property type="match status" value="1"/>
</dbReference>
<feature type="domain" description="YrdC-like" evidence="12">
    <location>
        <begin position="8"/>
        <end position="194"/>
    </location>
</feature>
<dbReference type="InterPro" id="IPR050156">
    <property type="entry name" value="TC-AMP_synthase_SUA5"/>
</dbReference>
<evidence type="ECO:0000256" key="10">
    <source>
        <dbReference type="ARBA" id="ARBA00029774"/>
    </source>
</evidence>
<dbReference type="SUPFAM" id="SSF55821">
    <property type="entry name" value="YrdC/RibB"/>
    <property type="match status" value="1"/>
</dbReference>
<keyword evidence="8" id="KW-0547">Nucleotide-binding</keyword>
<keyword evidence="6" id="KW-0819">tRNA processing</keyword>
<evidence type="ECO:0000313" key="14">
    <source>
        <dbReference type="Proteomes" id="UP001215216"/>
    </source>
</evidence>